<accession>A0ABV9ZDA7</accession>
<proteinExistence type="predicted"/>
<feature type="region of interest" description="Disordered" evidence="1">
    <location>
        <begin position="1"/>
        <end position="21"/>
    </location>
</feature>
<evidence type="ECO:0000256" key="1">
    <source>
        <dbReference type="SAM" id="MobiDB-lite"/>
    </source>
</evidence>
<protein>
    <submittedName>
        <fullName evidence="2">Uncharacterized protein</fullName>
    </submittedName>
</protein>
<dbReference type="EMBL" id="JBHSKG010000005">
    <property type="protein sequence ID" value="MFC5139057.1"/>
    <property type="molecule type" value="Genomic_DNA"/>
</dbReference>
<evidence type="ECO:0000313" key="3">
    <source>
        <dbReference type="Proteomes" id="UP001596175"/>
    </source>
</evidence>
<evidence type="ECO:0000313" key="2">
    <source>
        <dbReference type="EMBL" id="MFC5139057.1"/>
    </source>
</evidence>
<sequence>MEPALDELRHGLGGLGNPRVVDDLSGGEQQWLRDRGMTVRFGCGHVLRHDVRTTGPVTVHHTMANHRSSALL</sequence>
<gene>
    <name evidence="2" type="ORF">ACFPK1_12515</name>
</gene>
<comment type="caution">
    <text evidence="2">The sequence shown here is derived from an EMBL/GenBank/DDBJ whole genome shotgun (WGS) entry which is preliminary data.</text>
</comment>
<name>A0ABV9ZDA7_9PSEU</name>
<organism evidence="2 3">
    <name type="scientific">Actinomycetospora rhizophila</name>
    <dbReference type="NCBI Taxonomy" id="1416876"/>
    <lineage>
        <taxon>Bacteria</taxon>
        <taxon>Bacillati</taxon>
        <taxon>Actinomycetota</taxon>
        <taxon>Actinomycetes</taxon>
        <taxon>Pseudonocardiales</taxon>
        <taxon>Pseudonocardiaceae</taxon>
        <taxon>Actinomycetospora</taxon>
    </lineage>
</organism>
<dbReference type="RefSeq" id="WP_378021248.1">
    <property type="nucleotide sequence ID" value="NZ_JBHSKG010000005.1"/>
</dbReference>
<dbReference type="Proteomes" id="UP001596175">
    <property type="component" value="Unassembled WGS sequence"/>
</dbReference>
<reference evidence="3" key="1">
    <citation type="journal article" date="2019" name="Int. J. Syst. Evol. Microbiol.">
        <title>The Global Catalogue of Microorganisms (GCM) 10K type strain sequencing project: providing services to taxonomists for standard genome sequencing and annotation.</title>
        <authorList>
            <consortium name="The Broad Institute Genomics Platform"/>
            <consortium name="The Broad Institute Genome Sequencing Center for Infectious Disease"/>
            <person name="Wu L."/>
            <person name="Ma J."/>
        </authorList>
    </citation>
    <scope>NUCLEOTIDE SEQUENCE [LARGE SCALE GENOMIC DNA]</scope>
    <source>
        <strain evidence="3">XZYJ18</strain>
    </source>
</reference>
<keyword evidence="3" id="KW-1185">Reference proteome</keyword>
<feature type="compositionally biased region" description="Basic and acidic residues" evidence="1">
    <location>
        <begin position="1"/>
        <end position="10"/>
    </location>
</feature>